<dbReference type="Pfam" id="PF00300">
    <property type="entry name" value="His_Phos_1"/>
    <property type="match status" value="1"/>
</dbReference>
<dbReference type="PIRSF" id="PIRSF000709">
    <property type="entry name" value="6PFK_2-Ptase"/>
    <property type="match status" value="1"/>
</dbReference>
<keyword evidence="2" id="KW-0067">ATP-binding</keyword>
<dbReference type="InterPro" id="IPR027417">
    <property type="entry name" value="P-loop_NTPase"/>
</dbReference>
<dbReference type="PRINTS" id="PR00991">
    <property type="entry name" value="6PFRUCTKNASE"/>
</dbReference>
<dbReference type="SUPFAM" id="SSF53254">
    <property type="entry name" value="Phosphoglycerate mutase-like"/>
    <property type="match status" value="1"/>
</dbReference>
<dbReference type="SUPFAM" id="SSF52540">
    <property type="entry name" value="P-loop containing nucleoside triphosphate hydrolases"/>
    <property type="match status" value="1"/>
</dbReference>
<reference evidence="4 5" key="1">
    <citation type="submission" date="2019-08" db="EMBL/GenBank/DDBJ databases">
        <authorList>
            <person name="Luo N."/>
        </authorList>
    </citation>
    <scope>NUCLEOTIDE SEQUENCE [LARGE SCALE GENOMIC DNA]</scope>
    <source>
        <strain evidence="4 5">NCIMB 9442</strain>
    </source>
</reference>
<name>A0ABS0J9B3_9BACT</name>
<dbReference type="InterPro" id="IPR013078">
    <property type="entry name" value="His_Pase_superF_clade-1"/>
</dbReference>
<keyword evidence="5" id="KW-1185">Reference proteome</keyword>
<dbReference type="EMBL" id="VRYY01000812">
    <property type="protein sequence ID" value="MBG3879045.1"/>
    <property type="molecule type" value="Genomic_DNA"/>
</dbReference>
<feature type="domain" description="6-phosphofructo-2-kinase" evidence="3">
    <location>
        <begin position="2"/>
        <end position="169"/>
    </location>
</feature>
<dbReference type="Proteomes" id="UP001194469">
    <property type="component" value="Unassembled WGS sequence"/>
</dbReference>
<dbReference type="CDD" id="cd07067">
    <property type="entry name" value="HP_PGM_like"/>
    <property type="match status" value="1"/>
</dbReference>
<keyword evidence="1" id="KW-0547">Nucleotide-binding</keyword>
<evidence type="ECO:0000313" key="4">
    <source>
        <dbReference type="EMBL" id="MBG3879045.1"/>
    </source>
</evidence>
<accession>A0ABS0J9B3</accession>
<dbReference type="InterPro" id="IPR013079">
    <property type="entry name" value="6Phosfructo_kin"/>
</dbReference>
<dbReference type="Gene3D" id="3.40.50.300">
    <property type="entry name" value="P-loop containing nucleotide triphosphate hydrolases"/>
    <property type="match status" value="1"/>
</dbReference>
<dbReference type="InterPro" id="IPR003094">
    <property type="entry name" value="6Pfruct_kin"/>
</dbReference>
<evidence type="ECO:0000256" key="1">
    <source>
        <dbReference type="ARBA" id="ARBA00022741"/>
    </source>
</evidence>
<proteinExistence type="predicted"/>
<comment type="caution">
    <text evidence="4">The sequence shown here is derived from an EMBL/GenBank/DDBJ whole genome shotgun (WGS) entry which is preliminary data.</text>
</comment>
<organism evidence="4 5">
    <name type="scientific">Nitratidesulfovibrio oxamicus</name>
    <dbReference type="NCBI Taxonomy" id="32016"/>
    <lineage>
        <taxon>Bacteria</taxon>
        <taxon>Pseudomonadati</taxon>
        <taxon>Thermodesulfobacteriota</taxon>
        <taxon>Desulfovibrionia</taxon>
        <taxon>Desulfovibrionales</taxon>
        <taxon>Desulfovibrionaceae</taxon>
        <taxon>Nitratidesulfovibrio</taxon>
    </lineage>
</organism>
<evidence type="ECO:0000259" key="3">
    <source>
        <dbReference type="Pfam" id="PF01591"/>
    </source>
</evidence>
<evidence type="ECO:0000256" key="2">
    <source>
        <dbReference type="ARBA" id="ARBA00022840"/>
    </source>
</evidence>
<evidence type="ECO:0000313" key="5">
    <source>
        <dbReference type="Proteomes" id="UP001194469"/>
    </source>
</evidence>
<dbReference type="Pfam" id="PF01591">
    <property type="entry name" value="6PF2K"/>
    <property type="match status" value="1"/>
</dbReference>
<dbReference type="InterPro" id="IPR029033">
    <property type="entry name" value="His_PPase_superfam"/>
</dbReference>
<dbReference type="PANTHER" id="PTHR10606:SF44">
    <property type="entry name" value="6-PHOSPHOFRUCTO 2-KINASE_FRUCTOSE 2,6-BISPHOSPHATASE LONG FORM"/>
    <property type="match status" value="1"/>
</dbReference>
<dbReference type="Gene3D" id="3.40.50.1240">
    <property type="entry name" value="Phosphoglycerate mutase-like"/>
    <property type="match status" value="1"/>
</dbReference>
<dbReference type="RefSeq" id="WP_196610812.1">
    <property type="nucleotide sequence ID" value="NZ_VRYY01000812.1"/>
</dbReference>
<dbReference type="PANTHER" id="PTHR10606">
    <property type="entry name" value="6-PHOSPHOFRUCTO-2-KINASE/FRUCTOSE-2,6-BISPHOSPHATASE"/>
    <property type="match status" value="1"/>
</dbReference>
<dbReference type="SMART" id="SM00855">
    <property type="entry name" value="PGAM"/>
    <property type="match status" value="1"/>
</dbReference>
<protein>
    <submittedName>
        <fullName evidence="4">6-phosphofructo-2-kinase/fructose-2, 6-bisphosphatase</fullName>
    </submittedName>
</protein>
<sequence>MNKLYVVMVGLPARGKSTMARRIREGLEAEDFRVEVFNNGEIRRSLLGMDSARPEFYDPDNAEGRARREEIARLNIAAARDYLAGDGHVAILDATNASRARRATIEAMLTDHPLLFVECVNDDPVALGAAIRRKTQMPEFARDTTQAAMDSFTKRIRYYERMYAPCADESCWVRVDTLENRVVGEQIGGRVPYYHRIRDILVSAWVRNLYLIRHGETYYNVEGRIGGDSDLTLRGQAQAKELAAHFADIEVPYIFTSTRRRSAQTAAPMREARPQATVMALPEFDEIDAGECEGLRYDDIRRSFPDAFAARQRDKYHYVYPGGEGYVTLRERVERGVRRALFLAGGAPGVMIIGHQAINRMILSHFLYRRTEDVPYIFIPQTQYYHIVATQRKKLFELVRFM</sequence>
<gene>
    <name evidence="4" type="ORF">FVW20_19110</name>
</gene>